<feature type="domain" description="HTH marR-type" evidence="1">
    <location>
        <begin position="1"/>
        <end position="142"/>
    </location>
</feature>
<dbReference type="Pfam" id="PF12802">
    <property type="entry name" value="MarR_2"/>
    <property type="match status" value="1"/>
</dbReference>
<evidence type="ECO:0000313" key="2">
    <source>
        <dbReference type="EMBL" id="UGS35492.1"/>
    </source>
</evidence>
<gene>
    <name evidence="2" type="primary">nicR</name>
    <name evidence="2" type="ORF">DSM104329_01882</name>
</gene>
<dbReference type="PANTHER" id="PTHR33164:SF95">
    <property type="entry name" value="TRANSCRIPTIONAL REGULATOR"/>
    <property type="match status" value="1"/>
</dbReference>
<dbReference type="InterPro" id="IPR036390">
    <property type="entry name" value="WH_DNA-bd_sf"/>
</dbReference>
<dbReference type="PANTHER" id="PTHR33164">
    <property type="entry name" value="TRANSCRIPTIONAL REGULATOR, MARR FAMILY"/>
    <property type="match status" value="1"/>
</dbReference>
<dbReference type="InterPro" id="IPR039422">
    <property type="entry name" value="MarR/SlyA-like"/>
</dbReference>
<dbReference type="GO" id="GO:0003700">
    <property type="term" value="F:DNA-binding transcription factor activity"/>
    <property type="evidence" value="ECO:0007669"/>
    <property type="project" value="InterPro"/>
</dbReference>
<dbReference type="InterPro" id="IPR000835">
    <property type="entry name" value="HTH_MarR-typ"/>
</dbReference>
<organism evidence="2 3">
    <name type="scientific">Capillimicrobium parvum</name>
    <dbReference type="NCBI Taxonomy" id="2884022"/>
    <lineage>
        <taxon>Bacteria</taxon>
        <taxon>Bacillati</taxon>
        <taxon>Actinomycetota</taxon>
        <taxon>Thermoleophilia</taxon>
        <taxon>Solirubrobacterales</taxon>
        <taxon>Capillimicrobiaceae</taxon>
        <taxon>Capillimicrobium</taxon>
    </lineage>
</organism>
<dbReference type="GO" id="GO:0006950">
    <property type="term" value="P:response to stress"/>
    <property type="evidence" value="ECO:0007669"/>
    <property type="project" value="TreeGrafter"/>
</dbReference>
<accession>A0A9E6XVZ6</accession>
<name>A0A9E6XVZ6_9ACTN</name>
<dbReference type="Proteomes" id="UP001162834">
    <property type="component" value="Chromosome"/>
</dbReference>
<dbReference type="Gene3D" id="1.10.10.10">
    <property type="entry name" value="Winged helix-like DNA-binding domain superfamily/Winged helix DNA-binding domain"/>
    <property type="match status" value="1"/>
</dbReference>
<dbReference type="RefSeq" id="WP_259315178.1">
    <property type="nucleotide sequence ID" value="NZ_CP087164.1"/>
</dbReference>
<dbReference type="KEGG" id="sbae:DSM104329_01882"/>
<dbReference type="AlphaFoldDB" id="A0A9E6XVZ6"/>
<dbReference type="SUPFAM" id="SSF46785">
    <property type="entry name" value="Winged helix' DNA-binding domain"/>
    <property type="match status" value="1"/>
</dbReference>
<evidence type="ECO:0000313" key="3">
    <source>
        <dbReference type="Proteomes" id="UP001162834"/>
    </source>
</evidence>
<dbReference type="EMBL" id="CP087164">
    <property type="protein sequence ID" value="UGS35492.1"/>
    <property type="molecule type" value="Genomic_DNA"/>
</dbReference>
<dbReference type="SMART" id="SM00347">
    <property type="entry name" value="HTH_MARR"/>
    <property type="match status" value="1"/>
</dbReference>
<protein>
    <submittedName>
        <fullName evidence="2">HTH-type transcriptional repressor NicR</fullName>
    </submittedName>
</protein>
<proteinExistence type="predicted"/>
<keyword evidence="3" id="KW-1185">Reference proteome</keyword>
<reference evidence="2" key="1">
    <citation type="journal article" date="2022" name="Int. J. Syst. Evol. Microbiol.">
        <title>Pseudomonas aegrilactucae sp. nov. and Pseudomonas morbosilactucae sp. nov., pathogens causing bacterial rot of lettuce in Japan.</title>
        <authorList>
            <person name="Sawada H."/>
            <person name="Fujikawa T."/>
            <person name="Satou M."/>
        </authorList>
    </citation>
    <scope>NUCLEOTIDE SEQUENCE</scope>
    <source>
        <strain evidence="2">0166_1</strain>
    </source>
</reference>
<dbReference type="PROSITE" id="PS50995">
    <property type="entry name" value="HTH_MARR_2"/>
    <property type="match status" value="1"/>
</dbReference>
<sequence length="143" mass="15750">MPRAPTQFDLAIAPGHLIRRAQQMHTAIWADVVDTGVTGVQFAVLAALEVEPDLDQRTLGARISLDSSSLAEVCRRLVARGLVERRRDTVDTRRNLLRNTATGSELLARTAPQVDEVGRRLVAHLEPAEQRDVVALLSKLIDL</sequence>
<evidence type="ECO:0000259" key="1">
    <source>
        <dbReference type="PROSITE" id="PS50995"/>
    </source>
</evidence>
<dbReference type="InterPro" id="IPR036388">
    <property type="entry name" value="WH-like_DNA-bd_sf"/>
</dbReference>